<comment type="catalytic activity">
    <reaction evidence="1">
        <text>5-hydroxy-2-oxo-4-ureido-2,5-dihydro-1H-imidazole-5-carboxylate + H(+) = (S)-allantoin + CO2</text>
        <dbReference type="Rhea" id="RHEA:26301"/>
        <dbReference type="ChEBI" id="CHEBI:15378"/>
        <dbReference type="ChEBI" id="CHEBI:15678"/>
        <dbReference type="ChEBI" id="CHEBI:16526"/>
        <dbReference type="ChEBI" id="CHEBI:58639"/>
        <dbReference type="EC" id="4.1.1.97"/>
    </reaction>
</comment>
<evidence type="ECO:0000256" key="2">
    <source>
        <dbReference type="ARBA" id="ARBA00004754"/>
    </source>
</evidence>
<comment type="caution">
    <text evidence="8">The sequence shown here is derived from an EMBL/GenBank/DDBJ whole genome shotgun (WGS) entry which is preliminary data.</text>
</comment>
<sequence>MLSFSWTEEDVLWCCGCKRFAKELASASPFSDLHHAIQSACGIWFNKVAPLPPSSLLSITLTDPFPHLLILQIDVVGWLKAFAAHPPIGSISPSISQWSKEEQSAAMATANDTTLQEKFGFVFLICASGRGTLEILVELKDSLASPSAAAALAGTMDGPSNDEGNLSDAKGLAKEAAFLFQNRRFQEYVEILSQIFDKKRGGFRILILNGKCCLNDDLTEQSEEFAHTFVDQINFENSCLGYRVSGSKANSASIHQSATINSSRVVHAQEFDVSVTMLNIVCNHSDIHEYAQSLSVLKKLFQNIEQLKSK</sequence>
<dbReference type="InterPro" id="IPR036778">
    <property type="entry name" value="OHCU_decarboxylase_sf"/>
</dbReference>
<reference evidence="8 9" key="1">
    <citation type="submission" date="2020-08" db="EMBL/GenBank/DDBJ databases">
        <title>Plant Genome Project.</title>
        <authorList>
            <person name="Zhang R.-G."/>
        </authorList>
    </citation>
    <scope>NUCLEOTIDE SEQUENCE [LARGE SCALE GENOMIC DNA]</scope>
    <source>
        <tissue evidence="8">Rhizome</tissue>
    </source>
</reference>
<gene>
    <name evidence="8" type="ORF">ZIOFF_070549</name>
</gene>
<comment type="pathway">
    <text evidence="2">Purine metabolism; urate degradation; (S)-allantoin from urate: step 3/3.</text>
</comment>
<evidence type="ECO:0000256" key="6">
    <source>
        <dbReference type="ARBA" id="ARBA00023239"/>
    </source>
</evidence>
<dbReference type="Proteomes" id="UP000734854">
    <property type="component" value="Unassembled WGS sequence"/>
</dbReference>
<keyword evidence="6" id="KW-0456">Lyase</keyword>
<dbReference type="GO" id="GO:0005777">
    <property type="term" value="C:peroxisome"/>
    <property type="evidence" value="ECO:0007669"/>
    <property type="project" value="TreeGrafter"/>
</dbReference>
<accession>A0A8J5EU39</accession>
<protein>
    <recommendedName>
        <fullName evidence="3">2-oxo-4-hydroxy-4-carboxy-5-ureidoimidazoline decarboxylase</fullName>
        <ecNumber evidence="3">4.1.1.97</ecNumber>
    </recommendedName>
</protein>
<evidence type="ECO:0000256" key="4">
    <source>
        <dbReference type="ARBA" id="ARBA00022631"/>
    </source>
</evidence>
<proteinExistence type="predicted"/>
<keyword evidence="4" id="KW-0659">Purine metabolism</keyword>
<evidence type="ECO:0000256" key="1">
    <source>
        <dbReference type="ARBA" id="ARBA00001163"/>
    </source>
</evidence>
<evidence type="ECO:0000256" key="3">
    <source>
        <dbReference type="ARBA" id="ARBA00012257"/>
    </source>
</evidence>
<evidence type="ECO:0000313" key="9">
    <source>
        <dbReference type="Proteomes" id="UP000734854"/>
    </source>
</evidence>
<dbReference type="GO" id="GO:0006144">
    <property type="term" value="P:purine nucleobase metabolic process"/>
    <property type="evidence" value="ECO:0007669"/>
    <property type="project" value="UniProtKB-KW"/>
</dbReference>
<dbReference type="SUPFAM" id="SSF158694">
    <property type="entry name" value="UraD-Like"/>
    <property type="match status" value="1"/>
</dbReference>
<dbReference type="PANTHER" id="PTHR43466:SF1">
    <property type="entry name" value="2-OXO-4-HYDROXY-4-CARBOXY-5-UREIDOIMIDAZOLINE DECARBOXYLASE-RELATED"/>
    <property type="match status" value="1"/>
</dbReference>
<evidence type="ECO:0000256" key="5">
    <source>
        <dbReference type="ARBA" id="ARBA00022793"/>
    </source>
</evidence>
<name>A0A8J5EU39_ZINOF</name>
<dbReference type="EMBL" id="JACMSC010000021">
    <property type="protein sequence ID" value="KAG6469619.1"/>
    <property type="molecule type" value="Genomic_DNA"/>
</dbReference>
<evidence type="ECO:0000313" key="8">
    <source>
        <dbReference type="EMBL" id="KAG6469619.1"/>
    </source>
</evidence>
<evidence type="ECO:0000259" key="7">
    <source>
        <dbReference type="Pfam" id="PF09349"/>
    </source>
</evidence>
<dbReference type="Pfam" id="PF09349">
    <property type="entry name" value="OHCU_decarbox"/>
    <property type="match status" value="1"/>
</dbReference>
<dbReference type="PANTHER" id="PTHR43466">
    <property type="entry name" value="2-OXO-4-HYDROXY-4-CARBOXY-5-UREIDOIMIDAZOLINE DECARBOXYLASE-RELATED"/>
    <property type="match status" value="1"/>
</dbReference>
<dbReference type="EC" id="4.1.1.97" evidence="3"/>
<dbReference type="Gene3D" id="1.10.3330.10">
    <property type="entry name" value="Oxo-4-hydroxy-4-carboxy-5-ureidoimidazoline decarboxylase"/>
    <property type="match status" value="1"/>
</dbReference>
<keyword evidence="9" id="KW-1185">Reference proteome</keyword>
<keyword evidence="5" id="KW-0210">Decarboxylase</keyword>
<dbReference type="GO" id="GO:0051997">
    <property type="term" value="F:2-oxo-4-hydroxy-4-carboxy-5-ureidoimidazoline decarboxylase activity"/>
    <property type="evidence" value="ECO:0007669"/>
    <property type="project" value="UniProtKB-EC"/>
</dbReference>
<dbReference type="AlphaFoldDB" id="A0A8J5EU39"/>
<organism evidence="8 9">
    <name type="scientific">Zingiber officinale</name>
    <name type="common">Ginger</name>
    <name type="synonym">Amomum zingiber</name>
    <dbReference type="NCBI Taxonomy" id="94328"/>
    <lineage>
        <taxon>Eukaryota</taxon>
        <taxon>Viridiplantae</taxon>
        <taxon>Streptophyta</taxon>
        <taxon>Embryophyta</taxon>
        <taxon>Tracheophyta</taxon>
        <taxon>Spermatophyta</taxon>
        <taxon>Magnoliopsida</taxon>
        <taxon>Liliopsida</taxon>
        <taxon>Zingiberales</taxon>
        <taxon>Zingiberaceae</taxon>
        <taxon>Zingiber</taxon>
    </lineage>
</organism>
<dbReference type="GO" id="GO:0019628">
    <property type="term" value="P:urate catabolic process"/>
    <property type="evidence" value="ECO:0007669"/>
    <property type="project" value="TreeGrafter"/>
</dbReference>
<dbReference type="InterPro" id="IPR018020">
    <property type="entry name" value="OHCU_decarboxylase"/>
</dbReference>
<feature type="domain" description="Oxo-4-hydroxy-4-carboxy-5-ureidoimidazoline decarboxylase" evidence="7">
    <location>
        <begin position="11"/>
        <end position="145"/>
    </location>
</feature>